<dbReference type="PANTHER" id="PTHR11739:SF4">
    <property type="entry name" value="CITRATE SYNTHASE, PEROXISOMAL"/>
    <property type="match status" value="1"/>
</dbReference>
<dbReference type="Pfam" id="PF00285">
    <property type="entry name" value="Citrate_synt"/>
    <property type="match status" value="1"/>
</dbReference>
<feature type="active site" evidence="6">
    <location>
        <position position="323"/>
    </location>
</feature>
<gene>
    <name evidence="7" type="ORF">SAMN05216323_10342</name>
</gene>
<dbReference type="PANTHER" id="PTHR11739">
    <property type="entry name" value="CITRATE SYNTHASE"/>
    <property type="match status" value="1"/>
</dbReference>
<dbReference type="RefSeq" id="WP_092438500.1">
    <property type="nucleotide sequence ID" value="NZ_FMYP01000034.1"/>
</dbReference>
<feature type="active site" evidence="6">
    <location>
        <position position="382"/>
    </location>
</feature>
<dbReference type="SUPFAM" id="SSF48256">
    <property type="entry name" value="Citrate synthase"/>
    <property type="match status" value="1"/>
</dbReference>
<name>A0A1G6M2K8_9BACT</name>
<dbReference type="InterPro" id="IPR016143">
    <property type="entry name" value="Citrate_synth-like_sm_a-sub"/>
</dbReference>
<dbReference type="Gene3D" id="1.10.580.10">
    <property type="entry name" value="Citrate Synthase, domain 1"/>
    <property type="match status" value="1"/>
</dbReference>
<comment type="similarity">
    <text evidence="2 5">Belongs to the citrate synthase family.</text>
</comment>
<accession>A0A1G6M2K8</accession>
<evidence type="ECO:0000256" key="3">
    <source>
        <dbReference type="ARBA" id="ARBA00022679"/>
    </source>
</evidence>
<dbReference type="STRING" id="1640674.SAMN05216323_10342"/>
<keyword evidence="8" id="KW-1185">Reference proteome</keyword>
<evidence type="ECO:0000313" key="8">
    <source>
        <dbReference type="Proteomes" id="UP000199452"/>
    </source>
</evidence>
<evidence type="ECO:0000256" key="6">
    <source>
        <dbReference type="PIRSR" id="PIRSR001369-1"/>
    </source>
</evidence>
<dbReference type="Proteomes" id="UP000199452">
    <property type="component" value="Unassembled WGS sequence"/>
</dbReference>
<dbReference type="InterPro" id="IPR016142">
    <property type="entry name" value="Citrate_synth-like_lrg_a-sub"/>
</dbReference>
<proteinExistence type="inferred from homology"/>
<dbReference type="Gene3D" id="1.10.230.10">
    <property type="entry name" value="Cytochrome P450-Terp, domain 2"/>
    <property type="match status" value="1"/>
</dbReference>
<dbReference type="PIRSF" id="PIRSF001369">
    <property type="entry name" value="Citrate_synth"/>
    <property type="match status" value="1"/>
</dbReference>
<protein>
    <recommendedName>
        <fullName evidence="5">Citrate synthase</fullName>
    </recommendedName>
</protein>
<dbReference type="UniPathway" id="UPA00223"/>
<dbReference type="InterPro" id="IPR024176">
    <property type="entry name" value="Citrate_synthase_bac-typ"/>
</dbReference>
<dbReference type="PRINTS" id="PR00143">
    <property type="entry name" value="CITRTSNTHASE"/>
</dbReference>
<keyword evidence="3 5" id="KW-0808">Transferase</keyword>
<sequence>MSKIEQWTKLAENASNIDNELYTKFDVKRGLRNADQTGVLVGLTNVGTVIGVEKNEKGTTPVEGRLEYRGITIDKLVDGFQSDKRQGYDETVYLLLYGKLPNRQELEDFTAYMAQQRYLPQYFTKDIILSFRGKDVMNMLARSVLALYTTEDNPDDVSTKNVLEQSLSLIAKFPAIVAYSFHGMRYHHMNKALVIRHPKPELSTAENFLYMLKGGNRYTPLEVEILDLMLVLHAEHGGGNNSSFTTHVVSSTLTDTYSAISAALGALKGPLHGGANIKVMAMVDDIKNNVRDWASEREVGAYLHKILDKKAFDGSGKLYGLGHAVYTLSDPRAILLKNKAREVAIEKNKLDEFELYALIEKIGPGIFAESKGDNKVIAPNVDFYSGFVNCSLDMPPAIYTPLFAMSRIAGWSAHRIEEINSAKRIIRPAYKAVGPKTEYIPLHNR</sequence>
<dbReference type="GO" id="GO:0036440">
    <property type="term" value="F:citrate synthase activity"/>
    <property type="evidence" value="ECO:0007669"/>
    <property type="project" value="UniProtKB-EC"/>
</dbReference>
<dbReference type="OrthoDB" id="9800864at2"/>
<comment type="pathway">
    <text evidence="1">Carbohydrate metabolism; tricarboxylic acid cycle; isocitrate from oxaloacetate: step 1/2.</text>
</comment>
<evidence type="ECO:0000256" key="1">
    <source>
        <dbReference type="ARBA" id="ARBA00004751"/>
    </source>
</evidence>
<reference evidence="7 8" key="1">
    <citation type="submission" date="2016-09" db="EMBL/GenBank/DDBJ databases">
        <authorList>
            <person name="Capua I."/>
            <person name="De Benedictis P."/>
            <person name="Joannis T."/>
            <person name="Lombin L.H."/>
            <person name="Cattoli G."/>
        </authorList>
    </citation>
    <scope>NUCLEOTIDE SEQUENCE [LARGE SCALE GENOMIC DNA]</scope>
    <source>
        <strain evidence="7 8">A7P-90m</strain>
    </source>
</reference>
<dbReference type="InterPro" id="IPR002020">
    <property type="entry name" value="Citrate_synthase"/>
</dbReference>
<evidence type="ECO:0000313" key="7">
    <source>
        <dbReference type="EMBL" id="SDC49587.1"/>
    </source>
</evidence>
<dbReference type="GO" id="GO:0005829">
    <property type="term" value="C:cytosol"/>
    <property type="evidence" value="ECO:0007669"/>
    <property type="project" value="TreeGrafter"/>
</dbReference>
<dbReference type="EMBL" id="FMYP01000034">
    <property type="protein sequence ID" value="SDC49587.1"/>
    <property type="molecule type" value="Genomic_DNA"/>
</dbReference>
<evidence type="ECO:0000256" key="5">
    <source>
        <dbReference type="PIRNR" id="PIRNR001369"/>
    </source>
</evidence>
<dbReference type="AlphaFoldDB" id="A0A1G6M2K8"/>
<dbReference type="GO" id="GO:0006099">
    <property type="term" value="P:tricarboxylic acid cycle"/>
    <property type="evidence" value="ECO:0007669"/>
    <property type="project" value="UniProtKB-UniPathway"/>
</dbReference>
<evidence type="ECO:0000256" key="4">
    <source>
        <dbReference type="ARBA" id="ARBA00049288"/>
    </source>
</evidence>
<dbReference type="GO" id="GO:0005975">
    <property type="term" value="P:carbohydrate metabolic process"/>
    <property type="evidence" value="ECO:0007669"/>
    <property type="project" value="TreeGrafter"/>
</dbReference>
<evidence type="ECO:0000256" key="2">
    <source>
        <dbReference type="ARBA" id="ARBA00010566"/>
    </source>
</evidence>
<dbReference type="InterPro" id="IPR036969">
    <property type="entry name" value="Citrate_synthase_sf"/>
</dbReference>
<dbReference type="NCBIfam" id="NF010635">
    <property type="entry name" value="PRK14032.1"/>
    <property type="match status" value="1"/>
</dbReference>
<organism evidence="7 8">
    <name type="scientific">Williamwhitmania taraxaci</name>
    <dbReference type="NCBI Taxonomy" id="1640674"/>
    <lineage>
        <taxon>Bacteria</taxon>
        <taxon>Pseudomonadati</taxon>
        <taxon>Bacteroidota</taxon>
        <taxon>Bacteroidia</taxon>
        <taxon>Bacteroidales</taxon>
        <taxon>Williamwhitmaniaceae</taxon>
        <taxon>Williamwhitmania</taxon>
    </lineage>
</organism>
<comment type="catalytic activity">
    <reaction evidence="4">
        <text>oxaloacetate + acetyl-CoA + H2O = citrate + CoA + H(+)</text>
        <dbReference type="Rhea" id="RHEA:16845"/>
        <dbReference type="ChEBI" id="CHEBI:15377"/>
        <dbReference type="ChEBI" id="CHEBI:15378"/>
        <dbReference type="ChEBI" id="CHEBI:16452"/>
        <dbReference type="ChEBI" id="CHEBI:16947"/>
        <dbReference type="ChEBI" id="CHEBI:57287"/>
        <dbReference type="ChEBI" id="CHEBI:57288"/>
        <dbReference type="EC" id="2.3.3.16"/>
    </reaction>
</comment>